<dbReference type="PANTHER" id="PTHR43201">
    <property type="entry name" value="ACYL-COA SYNTHETASE"/>
    <property type="match status" value="1"/>
</dbReference>
<dbReference type="GO" id="GO:0031956">
    <property type="term" value="F:medium-chain fatty acid-CoA ligase activity"/>
    <property type="evidence" value="ECO:0007669"/>
    <property type="project" value="TreeGrafter"/>
</dbReference>
<name>A0A930N6P2_9BACT</name>
<comment type="similarity">
    <text evidence="1">Belongs to the ATP-dependent AMP-binding enzyme family.</text>
</comment>
<evidence type="ECO:0000259" key="3">
    <source>
        <dbReference type="Pfam" id="PF13193"/>
    </source>
</evidence>
<evidence type="ECO:0000256" key="2">
    <source>
        <dbReference type="ARBA" id="ARBA00022598"/>
    </source>
</evidence>
<dbReference type="Pfam" id="PF13193">
    <property type="entry name" value="AMP-binding_C"/>
    <property type="match status" value="1"/>
</dbReference>
<dbReference type="Gene3D" id="2.30.38.10">
    <property type="entry name" value="Luciferase, Domain 3"/>
    <property type="match status" value="1"/>
</dbReference>
<comment type="caution">
    <text evidence="4">The sequence shown here is derived from an EMBL/GenBank/DDBJ whole genome shotgun (WGS) entry which is preliminary data.</text>
</comment>
<dbReference type="GO" id="GO:0006631">
    <property type="term" value="P:fatty acid metabolic process"/>
    <property type="evidence" value="ECO:0007669"/>
    <property type="project" value="TreeGrafter"/>
</dbReference>
<evidence type="ECO:0000313" key="4">
    <source>
        <dbReference type="EMBL" id="MBF1415697.1"/>
    </source>
</evidence>
<dbReference type="SUPFAM" id="SSF56801">
    <property type="entry name" value="Acetyl-CoA synthetase-like"/>
    <property type="match status" value="1"/>
</dbReference>
<dbReference type="AlphaFoldDB" id="A0A930N6P2"/>
<organism evidence="4 5">
    <name type="scientific">Prevotella histicola</name>
    <dbReference type="NCBI Taxonomy" id="470565"/>
    <lineage>
        <taxon>Bacteria</taxon>
        <taxon>Pseudomonadati</taxon>
        <taxon>Bacteroidota</taxon>
        <taxon>Bacteroidia</taxon>
        <taxon>Bacteroidales</taxon>
        <taxon>Prevotellaceae</taxon>
        <taxon>Prevotella</taxon>
    </lineage>
</organism>
<feature type="non-terminal residue" evidence="4">
    <location>
        <position position="1"/>
    </location>
</feature>
<accession>A0A930N6P2</accession>
<dbReference type="InterPro" id="IPR045851">
    <property type="entry name" value="AMP-bd_C_sf"/>
</dbReference>
<evidence type="ECO:0000256" key="1">
    <source>
        <dbReference type="ARBA" id="ARBA00006432"/>
    </source>
</evidence>
<reference evidence="4" key="1">
    <citation type="submission" date="2020-04" db="EMBL/GenBank/DDBJ databases">
        <title>Deep metagenomics examines the oral microbiome during advanced dental caries in children, revealing novel taxa and co-occurrences with host molecules.</title>
        <authorList>
            <person name="Baker J.L."/>
            <person name="Morton J.T."/>
            <person name="Dinis M."/>
            <person name="Alvarez R."/>
            <person name="Tran N.C."/>
            <person name="Knight R."/>
            <person name="Edlund A."/>
        </authorList>
    </citation>
    <scope>NUCLEOTIDE SEQUENCE</scope>
    <source>
        <strain evidence="4">JCVI_25_bin.9</strain>
    </source>
</reference>
<dbReference type="InterPro" id="IPR025110">
    <property type="entry name" value="AMP-bd_C"/>
</dbReference>
<gene>
    <name evidence="4" type="ORF">HXN33_08980</name>
</gene>
<protein>
    <submittedName>
        <fullName evidence="4">AMP-binding protein</fullName>
    </submittedName>
</protein>
<dbReference type="Proteomes" id="UP000757461">
    <property type="component" value="Unassembled WGS sequence"/>
</dbReference>
<proteinExistence type="inferred from homology"/>
<keyword evidence="2" id="KW-0436">Ligase</keyword>
<dbReference type="PANTHER" id="PTHR43201:SF5">
    <property type="entry name" value="MEDIUM-CHAIN ACYL-COA LIGASE ACSF2, MITOCHONDRIAL"/>
    <property type="match status" value="1"/>
</dbReference>
<dbReference type="EMBL" id="JABZSQ010000196">
    <property type="protein sequence ID" value="MBF1415697.1"/>
    <property type="molecule type" value="Genomic_DNA"/>
</dbReference>
<evidence type="ECO:0000313" key="5">
    <source>
        <dbReference type="Proteomes" id="UP000757461"/>
    </source>
</evidence>
<sequence length="146" mass="16311">KGLTLMTGYWEDEEATRRVLKDGVVTTADLGFVDDKGRLRLQGRGDDTINVGGYKVAPSEVEDAALAFHGVKDCICVPAEHPVMGTVVKLIVVPHTDYDKKRLILFLKEKLEVYKVPLLYEESTAIRRTFNGKIDRKSYVIASKKA</sequence>
<dbReference type="Gene3D" id="3.30.300.30">
    <property type="match status" value="1"/>
</dbReference>
<feature type="domain" description="AMP-binding enzyme C-terminal" evidence="3">
    <location>
        <begin position="60"/>
        <end position="133"/>
    </location>
</feature>